<proteinExistence type="predicted"/>
<dbReference type="AlphaFoldDB" id="A0A0L8H7Q2"/>
<gene>
    <name evidence="1" type="ORF">OCBIM_22021362mg</name>
</gene>
<dbReference type="EMBL" id="KQ419034">
    <property type="protein sequence ID" value="KOF84790.1"/>
    <property type="molecule type" value="Genomic_DNA"/>
</dbReference>
<reference evidence="1" key="1">
    <citation type="submission" date="2015-07" db="EMBL/GenBank/DDBJ databases">
        <title>MeaNS - Measles Nucleotide Surveillance Program.</title>
        <authorList>
            <person name="Tran T."/>
            <person name="Druce J."/>
        </authorList>
    </citation>
    <scope>NUCLEOTIDE SEQUENCE</scope>
    <source>
        <strain evidence="1">UCB-OBI-ISO-001</strain>
        <tissue evidence="1">Gonad</tissue>
    </source>
</reference>
<protein>
    <submittedName>
        <fullName evidence="1">Uncharacterized protein</fullName>
    </submittedName>
</protein>
<accession>A0A0L8H7Q2</accession>
<organism evidence="1">
    <name type="scientific">Octopus bimaculoides</name>
    <name type="common">California two-spotted octopus</name>
    <dbReference type="NCBI Taxonomy" id="37653"/>
    <lineage>
        <taxon>Eukaryota</taxon>
        <taxon>Metazoa</taxon>
        <taxon>Spiralia</taxon>
        <taxon>Lophotrochozoa</taxon>
        <taxon>Mollusca</taxon>
        <taxon>Cephalopoda</taxon>
        <taxon>Coleoidea</taxon>
        <taxon>Octopodiformes</taxon>
        <taxon>Octopoda</taxon>
        <taxon>Incirrata</taxon>
        <taxon>Octopodidae</taxon>
        <taxon>Octopus</taxon>
    </lineage>
</organism>
<sequence length="105" mass="11982">MGSGNQQNQAATAMRGLGKMVDELLSDGSNVINIVRHAEEWLRMIDRSGLPGMFRAWLFQHGLLPRLIWLLMLYDVPMTIVERVERKIHKYLRRLLGVPQASVGL</sequence>
<evidence type="ECO:0000313" key="1">
    <source>
        <dbReference type="EMBL" id="KOF84790.1"/>
    </source>
</evidence>
<name>A0A0L8H7Q2_OCTBM</name>